<comment type="caution">
    <text evidence="4">The sequence shown here is derived from an EMBL/GenBank/DDBJ whole genome shotgun (WGS) entry which is preliminary data.</text>
</comment>
<evidence type="ECO:0000313" key="4">
    <source>
        <dbReference type="EMBL" id="ETX00574.1"/>
    </source>
</evidence>
<dbReference type="Proteomes" id="UP000019141">
    <property type="component" value="Unassembled WGS sequence"/>
</dbReference>
<dbReference type="SUPFAM" id="SSF55811">
    <property type="entry name" value="Nudix"/>
    <property type="match status" value="1"/>
</dbReference>
<dbReference type="PANTHER" id="PTHR43046:SF14">
    <property type="entry name" value="MUTT_NUDIX FAMILY PROTEIN"/>
    <property type="match status" value="1"/>
</dbReference>
<name>W4LR80_ENTF1</name>
<keyword evidence="2" id="KW-0378">Hydrolase</keyword>
<evidence type="ECO:0000256" key="2">
    <source>
        <dbReference type="ARBA" id="ARBA00022801"/>
    </source>
</evidence>
<dbReference type="InterPro" id="IPR015797">
    <property type="entry name" value="NUDIX_hydrolase-like_dom_sf"/>
</dbReference>
<sequence>MGLTVTCSVMLEQDDQLLLVQETAPEIYGKWNQPAGHLDPGETLLACAVREAREESGYIVKLTALQAIYNEATAEQQRINFCFRAIPCGEAEPADPAEILSIRWFSKEELQRLPDDQLRHAIAKQRISDWLAGKCAPLELLTPWAEWM</sequence>
<dbReference type="PROSITE" id="PS51462">
    <property type="entry name" value="NUDIX"/>
    <property type="match status" value="1"/>
</dbReference>
<dbReference type="EMBL" id="AZHW01000324">
    <property type="protein sequence ID" value="ETX00574.1"/>
    <property type="molecule type" value="Genomic_DNA"/>
</dbReference>
<protein>
    <recommendedName>
        <fullName evidence="3">Nudix hydrolase domain-containing protein</fullName>
    </recommendedName>
</protein>
<evidence type="ECO:0000259" key="3">
    <source>
        <dbReference type="PROSITE" id="PS51462"/>
    </source>
</evidence>
<dbReference type="Pfam" id="PF00293">
    <property type="entry name" value="NUDIX"/>
    <property type="match status" value="1"/>
</dbReference>
<dbReference type="PROSITE" id="PS00893">
    <property type="entry name" value="NUDIX_BOX"/>
    <property type="match status" value="1"/>
</dbReference>
<comment type="cofactor">
    <cofactor evidence="1">
        <name>Mg(2+)</name>
        <dbReference type="ChEBI" id="CHEBI:18420"/>
    </cofactor>
</comment>
<evidence type="ECO:0000313" key="5">
    <source>
        <dbReference type="Proteomes" id="UP000019141"/>
    </source>
</evidence>
<dbReference type="PATRIC" id="fig|1429438.4.peg.2187"/>
<dbReference type="InterPro" id="IPR000086">
    <property type="entry name" value="NUDIX_hydrolase_dom"/>
</dbReference>
<organism evidence="4 5">
    <name type="scientific">Entotheonella factor</name>
    <dbReference type="NCBI Taxonomy" id="1429438"/>
    <lineage>
        <taxon>Bacteria</taxon>
        <taxon>Pseudomonadati</taxon>
        <taxon>Nitrospinota/Tectimicrobiota group</taxon>
        <taxon>Candidatus Tectimicrobiota</taxon>
        <taxon>Candidatus Entotheonellia</taxon>
        <taxon>Candidatus Entotheonellales</taxon>
        <taxon>Candidatus Entotheonellaceae</taxon>
        <taxon>Candidatus Entotheonella</taxon>
    </lineage>
</organism>
<dbReference type="HOGENOM" id="CLU_037162_6_1_7"/>
<dbReference type="Gene3D" id="3.90.79.10">
    <property type="entry name" value="Nucleoside Triphosphate Pyrophosphohydrolase"/>
    <property type="match status" value="1"/>
</dbReference>
<evidence type="ECO:0000256" key="1">
    <source>
        <dbReference type="ARBA" id="ARBA00001946"/>
    </source>
</evidence>
<proteinExistence type="predicted"/>
<dbReference type="InterPro" id="IPR020084">
    <property type="entry name" value="NUDIX_hydrolase_CS"/>
</dbReference>
<accession>W4LR80</accession>
<gene>
    <name evidence="4" type="ORF">ETSY1_10755</name>
</gene>
<dbReference type="AlphaFoldDB" id="W4LR80"/>
<reference evidence="4 5" key="1">
    <citation type="journal article" date="2014" name="Nature">
        <title>An environmental bacterial taxon with a large and distinct metabolic repertoire.</title>
        <authorList>
            <person name="Wilson M.C."/>
            <person name="Mori T."/>
            <person name="Ruckert C."/>
            <person name="Uria A.R."/>
            <person name="Helf M.J."/>
            <person name="Takada K."/>
            <person name="Gernert C."/>
            <person name="Steffens U.A."/>
            <person name="Heycke N."/>
            <person name="Schmitt S."/>
            <person name="Rinke C."/>
            <person name="Helfrich E.J."/>
            <person name="Brachmann A.O."/>
            <person name="Gurgui C."/>
            <person name="Wakimoto T."/>
            <person name="Kracht M."/>
            <person name="Crusemann M."/>
            <person name="Hentschel U."/>
            <person name="Abe I."/>
            <person name="Matsunaga S."/>
            <person name="Kalinowski J."/>
            <person name="Takeyama H."/>
            <person name="Piel J."/>
        </authorList>
    </citation>
    <scope>NUCLEOTIDE SEQUENCE [LARGE SCALE GENOMIC DNA]</scope>
    <source>
        <strain evidence="5">TSY1</strain>
    </source>
</reference>
<dbReference type="GO" id="GO:0016787">
    <property type="term" value="F:hydrolase activity"/>
    <property type="evidence" value="ECO:0007669"/>
    <property type="project" value="UniProtKB-KW"/>
</dbReference>
<feature type="domain" description="Nudix hydrolase" evidence="3">
    <location>
        <begin position="2"/>
        <end position="128"/>
    </location>
</feature>
<dbReference type="PANTHER" id="PTHR43046">
    <property type="entry name" value="GDP-MANNOSE MANNOSYL HYDROLASE"/>
    <property type="match status" value="1"/>
</dbReference>
<keyword evidence="5" id="KW-1185">Reference proteome</keyword>